<keyword evidence="2" id="KW-1185">Reference proteome</keyword>
<dbReference type="EMBL" id="BPLR01013062">
    <property type="protein sequence ID" value="GIY58459.1"/>
    <property type="molecule type" value="Genomic_DNA"/>
</dbReference>
<dbReference type="Proteomes" id="UP001054945">
    <property type="component" value="Unassembled WGS sequence"/>
</dbReference>
<proteinExistence type="predicted"/>
<reference evidence="1 2" key="1">
    <citation type="submission" date="2021-06" db="EMBL/GenBank/DDBJ databases">
        <title>Caerostris extrusa draft genome.</title>
        <authorList>
            <person name="Kono N."/>
            <person name="Arakawa K."/>
        </authorList>
    </citation>
    <scope>NUCLEOTIDE SEQUENCE [LARGE SCALE GENOMIC DNA]</scope>
</reference>
<organism evidence="1 2">
    <name type="scientific">Caerostris extrusa</name>
    <name type="common">Bark spider</name>
    <name type="synonym">Caerostris bankana</name>
    <dbReference type="NCBI Taxonomy" id="172846"/>
    <lineage>
        <taxon>Eukaryota</taxon>
        <taxon>Metazoa</taxon>
        <taxon>Ecdysozoa</taxon>
        <taxon>Arthropoda</taxon>
        <taxon>Chelicerata</taxon>
        <taxon>Arachnida</taxon>
        <taxon>Araneae</taxon>
        <taxon>Araneomorphae</taxon>
        <taxon>Entelegynae</taxon>
        <taxon>Araneoidea</taxon>
        <taxon>Araneidae</taxon>
        <taxon>Caerostris</taxon>
    </lineage>
</organism>
<protein>
    <submittedName>
        <fullName evidence="1">Uncharacterized protein</fullName>
    </submittedName>
</protein>
<dbReference type="AlphaFoldDB" id="A0AAV4ULJ5"/>
<comment type="caution">
    <text evidence="1">The sequence shown here is derived from an EMBL/GenBank/DDBJ whole genome shotgun (WGS) entry which is preliminary data.</text>
</comment>
<accession>A0AAV4ULJ5</accession>
<sequence>MTRIHTESPHQIGTFSGSLTLMKMTDSSFHCFQKINYSLTPALPKTVSEGLGHWKLLKLMSEVEGLQLLNIQARRGNN</sequence>
<evidence type="ECO:0000313" key="1">
    <source>
        <dbReference type="EMBL" id="GIY58459.1"/>
    </source>
</evidence>
<gene>
    <name evidence="1" type="ORF">CEXT_96731</name>
</gene>
<name>A0AAV4ULJ5_CAEEX</name>
<evidence type="ECO:0000313" key="2">
    <source>
        <dbReference type="Proteomes" id="UP001054945"/>
    </source>
</evidence>